<evidence type="ECO:0000256" key="7">
    <source>
        <dbReference type="SAM" id="MobiDB-lite"/>
    </source>
</evidence>
<feature type="coiled-coil region" evidence="6">
    <location>
        <begin position="452"/>
        <end position="543"/>
    </location>
</feature>
<evidence type="ECO:0000256" key="1">
    <source>
        <dbReference type="ARBA" id="ARBA00004442"/>
    </source>
</evidence>
<dbReference type="SUPFAM" id="SSF56954">
    <property type="entry name" value="Outer membrane efflux proteins (OEP)"/>
    <property type="match status" value="1"/>
</dbReference>
<keyword evidence="2" id="KW-1134">Transmembrane beta strand</keyword>
<dbReference type="GO" id="GO:0015562">
    <property type="term" value="F:efflux transmembrane transporter activity"/>
    <property type="evidence" value="ECO:0007669"/>
    <property type="project" value="InterPro"/>
</dbReference>
<dbReference type="GO" id="GO:0009279">
    <property type="term" value="C:cell outer membrane"/>
    <property type="evidence" value="ECO:0007669"/>
    <property type="project" value="UniProtKB-SubCell"/>
</dbReference>
<evidence type="ECO:0000313" key="9">
    <source>
        <dbReference type="Proteomes" id="UP000541810"/>
    </source>
</evidence>
<keyword evidence="3" id="KW-0812">Transmembrane</keyword>
<dbReference type="GO" id="GO:0015288">
    <property type="term" value="F:porin activity"/>
    <property type="evidence" value="ECO:0007669"/>
    <property type="project" value="TreeGrafter"/>
</dbReference>
<proteinExistence type="predicted"/>
<gene>
    <name evidence="8" type="ORF">HNQ40_003032</name>
</gene>
<dbReference type="PANTHER" id="PTHR30026:SF20">
    <property type="entry name" value="OUTER MEMBRANE PROTEIN TOLC"/>
    <property type="match status" value="1"/>
</dbReference>
<name>A0A7X0HAN9_9BACT</name>
<comment type="caution">
    <text evidence="8">The sequence shown here is derived from an EMBL/GenBank/DDBJ whole genome shotgun (WGS) entry which is preliminary data.</text>
</comment>
<evidence type="ECO:0000313" key="8">
    <source>
        <dbReference type="EMBL" id="MBB6431226.1"/>
    </source>
</evidence>
<keyword evidence="6" id="KW-0175">Coiled coil</keyword>
<evidence type="ECO:0000256" key="2">
    <source>
        <dbReference type="ARBA" id="ARBA00022452"/>
    </source>
</evidence>
<dbReference type="RefSeq" id="WP_184678710.1">
    <property type="nucleotide sequence ID" value="NZ_JACHGY010000001.1"/>
</dbReference>
<keyword evidence="9" id="KW-1185">Reference proteome</keyword>
<dbReference type="AlphaFoldDB" id="A0A7X0HAN9"/>
<dbReference type="InterPro" id="IPR051906">
    <property type="entry name" value="TolC-like"/>
</dbReference>
<feature type="region of interest" description="Disordered" evidence="7">
    <location>
        <begin position="570"/>
        <end position="590"/>
    </location>
</feature>
<comment type="subcellular location">
    <subcellularLocation>
        <location evidence="1">Cell outer membrane</location>
    </subcellularLocation>
</comment>
<sequence>MAPALFVAPHVALTLCLGALLSCNQSQRMDRLELEAQRIIQDQQSRSIGPAAMSDTQVPTPDAQPKDSLYTYDPATVNTPARSLDVEAAPPVEVVPYPTILDDGTQPDTLRLDLEGIIAQAIEFAPDYRREKEDLFLTTLSLIVERHEWGPRFFSTITGQVDGTPEAGDNDTALSLIGSLGATQRLPYGGTISAAALVDYVRFLEQAATSTDNRESQSAELQFSLDLPLLRGAGKTAATVETRIQAERDLIYAVRGFERFRREFFVDLSTAYFDLLRRQGQLTNQEVQLRNFESSAELFTALAEAGREPYFQAQRAEQRVLRARNSLVRQQENYVRAIDALKLRIGIETTRPVEIIPVTIDVPEILLDTDRSVTIALTERLDLQTEGDLVEDAVRSVLIAKNQLLPDLDLNADLNLPTDENLARGGLDFEPGDGDYTVGLTFGVPLDRKIEYTDYRAALIRLEREQREYQVEQDRIALEVRRAVRAIEQARFILQLQERAVEINERRAEQIEINERSLGPREVIDVQEDLLDAKNDRDEAESDLRISILQYLLATGQMRIGSDGRWMAPGELIKPNATEDPGLDETPSTS</sequence>
<evidence type="ECO:0000256" key="4">
    <source>
        <dbReference type="ARBA" id="ARBA00023136"/>
    </source>
</evidence>
<feature type="region of interest" description="Disordered" evidence="7">
    <location>
        <begin position="43"/>
        <end position="67"/>
    </location>
</feature>
<dbReference type="EMBL" id="JACHGY010000001">
    <property type="protein sequence ID" value="MBB6431226.1"/>
    <property type="molecule type" value="Genomic_DNA"/>
</dbReference>
<evidence type="ECO:0000256" key="3">
    <source>
        <dbReference type="ARBA" id="ARBA00022692"/>
    </source>
</evidence>
<dbReference type="PANTHER" id="PTHR30026">
    <property type="entry name" value="OUTER MEMBRANE PROTEIN TOLC"/>
    <property type="match status" value="1"/>
</dbReference>
<evidence type="ECO:0000256" key="6">
    <source>
        <dbReference type="SAM" id="Coils"/>
    </source>
</evidence>
<keyword evidence="4" id="KW-0472">Membrane</keyword>
<organism evidence="8 9">
    <name type="scientific">Algisphaera agarilytica</name>
    <dbReference type="NCBI Taxonomy" id="1385975"/>
    <lineage>
        <taxon>Bacteria</taxon>
        <taxon>Pseudomonadati</taxon>
        <taxon>Planctomycetota</taxon>
        <taxon>Phycisphaerae</taxon>
        <taxon>Phycisphaerales</taxon>
        <taxon>Phycisphaeraceae</taxon>
        <taxon>Algisphaera</taxon>
    </lineage>
</organism>
<protein>
    <submittedName>
        <fullName evidence="8">Outer membrane protein TolC</fullName>
    </submittedName>
</protein>
<reference evidence="8 9" key="1">
    <citation type="submission" date="2020-08" db="EMBL/GenBank/DDBJ databases">
        <title>Genomic Encyclopedia of Type Strains, Phase IV (KMG-IV): sequencing the most valuable type-strain genomes for metagenomic binning, comparative biology and taxonomic classification.</title>
        <authorList>
            <person name="Goeker M."/>
        </authorList>
    </citation>
    <scope>NUCLEOTIDE SEQUENCE [LARGE SCALE GENOMIC DNA]</scope>
    <source>
        <strain evidence="8 9">DSM 103725</strain>
    </source>
</reference>
<dbReference type="Proteomes" id="UP000541810">
    <property type="component" value="Unassembled WGS sequence"/>
</dbReference>
<accession>A0A7X0HAN9</accession>
<keyword evidence="5" id="KW-0998">Cell outer membrane</keyword>
<dbReference type="GO" id="GO:1990281">
    <property type="term" value="C:efflux pump complex"/>
    <property type="evidence" value="ECO:0007669"/>
    <property type="project" value="TreeGrafter"/>
</dbReference>
<dbReference type="Gene3D" id="1.20.1600.10">
    <property type="entry name" value="Outer membrane efflux proteins (OEP)"/>
    <property type="match status" value="1"/>
</dbReference>
<evidence type="ECO:0000256" key="5">
    <source>
        <dbReference type="ARBA" id="ARBA00023237"/>
    </source>
</evidence>